<dbReference type="InterPro" id="IPR001509">
    <property type="entry name" value="Epimerase_deHydtase"/>
</dbReference>
<dbReference type="Pfam" id="PF01370">
    <property type="entry name" value="Epimerase"/>
    <property type="match status" value="1"/>
</dbReference>
<protein>
    <recommendedName>
        <fullName evidence="1">NAD-dependent epimerase/dehydratase domain-containing protein</fullName>
    </recommendedName>
</protein>
<sequence>MIKTVGLLGATSHVGLALLRVLQGSDYQAIAFSRQITKSPMPLPAEIAAIPVGDSVRWSSIESLPTIVSQQAIAYWISLAPIWVLLDYLDQIQKSGAQRIVVLSSTSRFTKQDSSTASDKLLALRFIDAEAKLQAWAEEHGIQFVILRPTLIYGLGKDKNICEIARLIRRFRFFPLLGEGNGLRQPVHCHDVAQACASALVANASANKSYNLSGDEVLSYKNMVTRVFEAMKFKPRFFKVPMFILQASILLIRLIPRYRSWSFAMIQRMNKDMIFDHQDAERDLGFKPRKFILHADDLP</sequence>
<feature type="domain" description="NAD-dependent epimerase/dehydratase" evidence="1">
    <location>
        <begin position="8"/>
        <end position="212"/>
    </location>
</feature>
<evidence type="ECO:0000259" key="1">
    <source>
        <dbReference type="Pfam" id="PF01370"/>
    </source>
</evidence>
<dbReference type="OrthoDB" id="5565437at2"/>
<dbReference type="EMBL" id="LUUI01000170">
    <property type="protein sequence ID" value="OAI09633.1"/>
    <property type="molecule type" value="Genomic_DNA"/>
</dbReference>
<dbReference type="STRING" id="980561.A1359_18625"/>
<dbReference type="PANTHER" id="PTHR43245">
    <property type="entry name" value="BIFUNCTIONAL POLYMYXIN RESISTANCE PROTEIN ARNA"/>
    <property type="match status" value="1"/>
</dbReference>
<gene>
    <name evidence="2" type="ORF">A1359_18625</name>
</gene>
<dbReference type="InterPro" id="IPR050177">
    <property type="entry name" value="Lipid_A_modif_metabolic_enz"/>
</dbReference>
<organism evidence="2 3">
    <name type="scientific">Methylomonas lenta</name>
    <dbReference type="NCBI Taxonomy" id="980561"/>
    <lineage>
        <taxon>Bacteria</taxon>
        <taxon>Pseudomonadati</taxon>
        <taxon>Pseudomonadota</taxon>
        <taxon>Gammaproteobacteria</taxon>
        <taxon>Methylococcales</taxon>
        <taxon>Methylococcaceae</taxon>
        <taxon>Methylomonas</taxon>
    </lineage>
</organism>
<reference evidence="2 3" key="1">
    <citation type="submission" date="2016-03" db="EMBL/GenBank/DDBJ databases">
        <authorList>
            <person name="Ploux O."/>
        </authorList>
    </citation>
    <scope>NUCLEOTIDE SEQUENCE [LARGE SCALE GENOMIC DNA]</scope>
    <source>
        <strain evidence="2 3">R-45370</strain>
    </source>
</reference>
<evidence type="ECO:0000313" key="3">
    <source>
        <dbReference type="Proteomes" id="UP000078476"/>
    </source>
</evidence>
<keyword evidence="3" id="KW-1185">Reference proteome</keyword>
<dbReference type="InterPro" id="IPR036291">
    <property type="entry name" value="NAD(P)-bd_dom_sf"/>
</dbReference>
<proteinExistence type="predicted"/>
<comment type="caution">
    <text evidence="2">The sequence shown here is derived from an EMBL/GenBank/DDBJ whole genome shotgun (WGS) entry which is preliminary data.</text>
</comment>
<dbReference type="SUPFAM" id="SSF51735">
    <property type="entry name" value="NAD(P)-binding Rossmann-fold domains"/>
    <property type="match status" value="1"/>
</dbReference>
<dbReference type="AlphaFoldDB" id="A0A177MWI7"/>
<dbReference type="PANTHER" id="PTHR43245:SF51">
    <property type="entry name" value="SHORT CHAIN DEHYDROGENASE_REDUCTASE FAMILY 42E, MEMBER 2"/>
    <property type="match status" value="1"/>
</dbReference>
<dbReference type="Proteomes" id="UP000078476">
    <property type="component" value="Unassembled WGS sequence"/>
</dbReference>
<evidence type="ECO:0000313" key="2">
    <source>
        <dbReference type="EMBL" id="OAI09633.1"/>
    </source>
</evidence>
<accession>A0A177MWI7</accession>
<dbReference type="Gene3D" id="3.40.50.720">
    <property type="entry name" value="NAD(P)-binding Rossmann-like Domain"/>
    <property type="match status" value="1"/>
</dbReference>
<name>A0A177MWI7_9GAMM</name>